<feature type="chain" id="PRO_5003515797" evidence="2">
    <location>
        <begin position="37"/>
        <end position="651"/>
    </location>
</feature>
<feature type="signal peptide" evidence="2">
    <location>
        <begin position="1"/>
        <end position="36"/>
    </location>
</feature>
<dbReference type="HOGENOM" id="CLU_028102_0_0_11"/>
<sequence length="651" mass="67392">MGASLACVLKKATVVVATVAAVAVLTVNFGSSQVKAAPGDAGQVADAPTLSLASLGVDKDIPLYGLQASQTITVPVPKGLTPGALSADVELPPYVRGGTLFVTQEGRTLSRIELLVAENTPLSIPLTGARVVDNSVTFTVRSRLLPEEGDCLYDPTVPLALTDAAIDYTGKEAAPTLVADFLPPVLQKMTIFTPQQPSVAESDAAVRAATAVVSRYGTQNTEVDIAPLADGETAPPSDPLERNVVIREGADAAVSLQDGARGVPALRIAGSADELGDQVRLLGSDLSKLALSSKVVTGHIDSTSDPSPDRVTLRELGQSEVKSTAFKPQAVVDVDQTRVGRPVRDVRVHLLGSYTPLPSTVGGALVVSAGGETIDQWAADSSGRIDRTVSIPQSELQRDTKLSVAVDIAGNIGRCGEFQPVTLTIDDTTAIESSSADPPDPAGFQSLPQALMPTVQVGVEPESFDDTARAVSIMKGLQRLSASRIDTEVVPLADAIDSESPAVLISADGWDNDKVVPPVRSSTDGTVQVQRIGGGSPATLSLDPAKPFASLQAGRIGSRSVLFATSENAPDQLDSLLDWLGGDVRRWAALNGTAAISLPGSDPVTIDAQAAAPPQPAHEGGVNPVWWIAACVGVVIGASLAALAVHRRRRT</sequence>
<dbReference type="RefSeq" id="WP_014209139.1">
    <property type="nucleotide sequence ID" value="NC_016604.1"/>
</dbReference>
<accession>G8RPF5</accession>
<organism evidence="3 4">
    <name type="scientific">Mycolicibacterium rhodesiae (strain NBB3)</name>
    <name type="common">Mycobacterium rhodesiae</name>
    <dbReference type="NCBI Taxonomy" id="710685"/>
    <lineage>
        <taxon>Bacteria</taxon>
        <taxon>Bacillati</taxon>
        <taxon>Actinomycetota</taxon>
        <taxon>Actinomycetes</taxon>
        <taxon>Mycobacteriales</taxon>
        <taxon>Mycobacteriaceae</taxon>
        <taxon>Mycolicibacterium</taxon>
    </lineage>
</organism>
<name>G8RPF5_MYCRN</name>
<keyword evidence="1" id="KW-0472">Membrane</keyword>
<evidence type="ECO:0000313" key="3">
    <source>
        <dbReference type="EMBL" id="AEV71321.1"/>
    </source>
</evidence>
<evidence type="ECO:0000256" key="1">
    <source>
        <dbReference type="SAM" id="Phobius"/>
    </source>
</evidence>
<proteinExistence type="predicted"/>
<dbReference type="AlphaFoldDB" id="G8RPF5"/>
<dbReference type="Proteomes" id="UP000005442">
    <property type="component" value="Chromosome"/>
</dbReference>
<keyword evidence="1" id="KW-1133">Transmembrane helix</keyword>
<dbReference type="eggNOG" id="ENOG5033823">
    <property type="taxonomic scope" value="Bacteria"/>
</dbReference>
<dbReference type="OrthoDB" id="4588955at2"/>
<dbReference type="KEGG" id="mrh:MycrhN_0686"/>
<dbReference type="EMBL" id="CP003169">
    <property type="protein sequence ID" value="AEV71321.1"/>
    <property type="molecule type" value="Genomic_DNA"/>
</dbReference>
<dbReference type="PATRIC" id="fig|710685.3.peg.694"/>
<reference evidence="3 4" key="1">
    <citation type="submission" date="2011-12" db="EMBL/GenBank/DDBJ databases">
        <title>Complete sequence of Mycobacterium rhodesiae NBB3.</title>
        <authorList>
            <consortium name="US DOE Joint Genome Institute"/>
            <person name="Lucas S."/>
            <person name="Han J."/>
            <person name="Lapidus A."/>
            <person name="Cheng J.-F."/>
            <person name="Goodwin L."/>
            <person name="Pitluck S."/>
            <person name="Peters L."/>
            <person name="Mikhailova N."/>
            <person name="Gu W."/>
            <person name="Detter J.C."/>
            <person name="Han C."/>
            <person name="Tapia R."/>
            <person name="Land M."/>
            <person name="Hauser L."/>
            <person name="Kyrpides N."/>
            <person name="Ivanova N."/>
            <person name="Pagani I."/>
            <person name="Mattes T."/>
            <person name="Holmes A."/>
            <person name="Rutledge P."/>
            <person name="Paulsen I."/>
            <person name="Coleman N."/>
            <person name="Woyke T."/>
        </authorList>
    </citation>
    <scope>NUCLEOTIDE SEQUENCE [LARGE SCALE GENOMIC DNA]</scope>
    <source>
        <strain evidence="3 4">NBB3</strain>
    </source>
</reference>
<feature type="transmembrane region" description="Helical" evidence="1">
    <location>
        <begin position="625"/>
        <end position="645"/>
    </location>
</feature>
<evidence type="ECO:0000256" key="2">
    <source>
        <dbReference type="SAM" id="SignalP"/>
    </source>
</evidence>
<keyword evidence="1" id="KW-0812">Transmembrane</keyword>
<dbReference type="STRING" id="710685.MycrhN_0686"/>
<gene>
    <name evidence="3" type="ordered locus">MycrhN_0686</name>
</gene>
<keyword evidence="4" id="KW-1185">Reference proteome</keyword>
<keyword evidence="2" id="KW-0732">Signal</keyword>
<evidence type="ECO:0000313" key="4">
    <source>
        <dbReference type="Proteomes" id="UP000005442"/>
    </source>
</evidence>
<protein>
    <submittedName>
        <fullName evidence="3">Uncharacterized protein</fullName>
    </submittedName>
</protein>